<dbReference type="InterPro" id="IPR011049">
    <property type="entry name" value="Serralysin-like_metalloprot_C"/>
</dbReference>
<organism evidence="4">
    <name type="scientific">Methylobacterium bullatum</name>
    <dbReference type="NCBI Taxonomy" id="570505"/>
    <lineage>
        <taxon>Bacteria</taxon>
        <taxon>Pseudomonadati</taxon>
        <taxon>Pseudomonadota</taxon>
        <taxon>Alphaproteobacteria</taxon>
        <taxon>Hyphomicrobiales</taxon>
        <taxon>Methylobacteriaceae</taxon>
        <taxon>Methylobacterium</taxon>
    </lineage>
</organism>
<evidence type="ECO:0000256" key="3">
    <source>
        <dbReference type="SAM" id="MobiDB-lite"/>
    </source>
</evidence>
<dbReference type="InterPro" id="IPR018511">
    <property type="entry name" value="Hemolysin-typ_Ca-bd_CS"/>
</dbReference>
<dbReference type="InterPro" id="IPR050557">
    <property type="entry name" value="RTX_toxin/Mannuronan_C5-epim"/>
</dbReference>
<name>A0A679J5N3_9HYPH</name>
<accession>A0A679J5N3</accession>
<dbReference type="PRINTS" id="PR00313">
    <property type="entry name" value="CABNDNGRPT"/>
</dbReference>
<dbReference type="PANTHER" id="PTHR38340:SF1">
    <property type="entry name" value="S-LAYER PROTEIN"/>
    <property type="match status" value="1"/>
</dbReference>
<evidence type="ECO:0000256" key="2">
    <source>
        <dbReference type="ARBA" id="ARBA00022525"/>
    </source>
</evidence>
<dbReference type="EMBL" id="LR743504">
    <property type="protein sequence ID" value="CAA2106276.1"/>
    <property type="molecule type" value="Genomic_DNA"/>
</dbReference>
<dbReference type="GO" id="GO:0005576">
    <property type="term" value="C:extracellular region"/>
    <property type="evidence" value="ECO:0007669"/>
    <property type="project" value="UniProtKB-SubCell"/>
</dbReference>
<gene>
    <name evidence="4" type="primary">ltxA_2</name>
    <name evidence="4" type="ORF">MBUL_03600</name>
</gene>
<dbReference type="InterPro" id="IPR001343">
    <property type="entry name" value="Hemolysn_Ca-bd"/>
</dbReference>
<dbReference type="Pfam" id="PF00353">
    <property type="entry name" value="HemolysinCabind"/>
    <property type="match status" value="2"/>
</dbReference>
<keyword evidence="2" id="KW-0964">Secreted</keyword>
<feature type="region of interest" description="Disordered" evidence="3">
    <location>
        <begin position="187"/>
        <end position="208"/>
    </location>
</feature>
<sequence>MAELNAYSTLNMTSIYVTGDYYYWEYLYSSSTSLSIGYDDIEEGDFIEYNGTNFTYDEYDLIADGSIEQIGYTFYYHDYDEYYDEKTGEYEYYEEYVSGGYKITGLNVDFSEILLNTDEENRELIFSGKDLMTGSSGNDSLIGYDGNDRLYGGGGDDSLDGGNGSDSDYFGNDKLYGGNGNDKLAGRYGDDRLEGGSGNDKLDAGSGNDTLLGQDGDDILTSGNGNDILLGGAGSDILNGGADKDTLSGGGGKGLDTFVFALDKTAGAISRSDTILDWNPTYDSIDLKVAGTRDNYFETRTTTTSAEMAYARYDGVLKNDDMTHLFLYNTSTKTGYLLSDQNADHMFDTVVVISNAASAASMSYLDIV</sequence>
<dbReference type="Gene3D" id="2.150.10.10">
    <property type="entry name" value="Serralysin-like metalloprotease, C-terminal"/>
    <property type="match status" value="3"/>
</dbReference>
<evidence type="ECO:0000313" key="4">
    <source>
        <dbReference type="EMBL" id="CAA2106276.1"/>
    </source>
</evidence>
<dbReference type="AlphaFoldDB" id="A0A679J5N3"/>
<comment type="subcellular location">
    <subcellularLocation>
        <location evidence="1">Secreted</location>
    </subcellularLocation>
</comment>
<proteinExistence type="predicted"/>
<protein>
    <submittedName>
        <fullName evidence="4">Leukotoxin</fullName>
    </submittedName>
</protein>
<reference evidence="4" key="1">
    <citation type="submission" date="2019-12" db="EMBL/GenBank/DDBJ databases">
        <authorList>
            <person name="Cremers G."/>
        </authorList>
    </citation>
    <scope>NUCLEOTIDE SEQUENCE</scope>
    <source>
        <strain evidence="4">Mbul1</strain>
    </source>
</reference>
<dbReference type="PROSITE" id="PS00330">
    <property type="entry name" value="HEMOLYSIN_CALCIUM"/>
    <property type="match status" value="1"/>
</dbReference>
<dbReference type="SUPFAM" id="SSF51120">
    <property type="entry name" value="beta-Roll"/>
    <property type="match status" value="2"/>
</dbReference>
<dbReference type="PANTHER" id="PTHR38340">
    <property type="entry name" value="S-LAYER PROTEIN"/>
    <property type="match status" value="1"/>
</dbReference>
<dbReference type="GO" id="GO:0005509">
    <property type="term" value="F:calcium ion binding"/>
    <property type="evidence" value="ECO:0007669"/>
    <property type="project" value="InterPro"/>
</dbReference>
<evidence type="ECO:0000256" key="1">
    <source>
        <dbReference type="ARBA" id="ARBA00004613"/>
    </source>
</evidence>